<name>A0A4R1YTS4_9RHOB</name>
<dbReference type="RefSeq" id="WP_132695041.1">
    <property type="nucleotide sequence ID" value="NZ_SLVM01000012.1"/>
</dbReference>
<proteinExistence type="predicted"/>
<dbReference type="Proteomes" id="UP000295277">
    <property type="component" value="Unassembled WGS sequence"/>
</dbReference>
<feature type="region of interest" description="Disordered" evidence="1">
    <location>
        <begin position="1"/>
        <end position="27"/>
    </location>
</feature>
<organism evidence="2 3">
    <name type="scientific">Rhodovulum steppense</name>
    <dbReference type="NCBI Taxonomy" id="540251"/>
    <lineage>
        <taxon>Bacteria</taxon>
        <taxon>Pseudomonadati</taxon>
        <taxon>Pseudomonadota</taxon>
        <taxon>Alphaproteobacteria</taxon>
        <taxon>Rhodobacterales</taxon>
        <taxon>Paracoccaceae</taxon>
        <taxon>Rhodovulum</taxon>
    </lineage>
</organism>
<protein>
    <submittedName>
        <fullName evidence="2">Uncharacterized protein</fullName>
    </submittedName>
</protein>
<dbReference type="AlphaFoldDB" id="A0A4R1YTS4"/>
<comment type="caution">
    <text evidence="2">The sequence shown here is derived from an EMBL/GenBank/DDBJ whole genome shotgun (WGS) entry which is preliminary data.</text>
</comment>
<accession>A0A4R1YTS4</accession>
<sequence>MHSLTPRSRPARTTRPLGSAKPAPTAASVLQRVADRSAPVGQLARLQGAADRSTIQLKGDFIGDPGGWHCHLIGPRGQEHVKMGNNQGSRKDYYPNRPASVRTALAHLEEVGNDGQPGYTACHAYLTGLL</sequence>
<evidence type="ECO:0000313" key="2">
    <source>
        <dbReference type="EMBL" id="TCM84448.1"/>
    </source>
</evidence>
<feature type="compositionally biased region" description="Low complexity" evidence="1">
    <location>
        <begin position="1"/>
        <end position="16"/>
    </location>
</feature>
<gene>
    <name evidence="2" type="ORF">EV216_11285</name>
</gene>
<evidence type="ECO:0000256" key="1">
    <source>
        <dbReference type="SAM" id="MobiDB-lite"/>
    </source>
</evidence>
<dbReference type="EMBL" id="SLVM01000012">
    <property type="protein sequence ID" value="TCM84448.1"/>
    <property type="molecule type" value="Genomic_DNA"/>
</dbReference>
<keyword evidence="3" id="KW-1185">Reference proteome</keyword>
<evidence type="ECO:0000313" key="3">
    <source>
        <dbReference type="Proteomes" id="UP000295277"/>
    </source>
</evidence>
<reference evidence="2 3" key="1">
    <citation type="submission" date="2019-03" db="EMBL/GenBank/DDBJ databases">
        <title>Genomic Encyclopedia of Type Strains, Phase IV (KMG-IV): sequencing the most valuable type-strain genomes for metagenomic binning, comparative biology and taxonomic classification.</title>
        <authorList>
            <person name="Goeker M."/>
        </authorList>
    </citation>
    <scope>NUCLEOTIDE SEQUENCE [LARGE SCALE GENOMIC DNA]</scope>
    <source>
        <strain evidence="2 3">DSM 21153</strain>
    </source>
</reference>